<evidence type="ECO:0000313" key="2">
    <source>
        <dbReference type="Proteomes" id="UP000095287"/>
    </source>
</evidence>
<evidence type="ECO:0000313" key="3">
    <source>
        <dbReference type="WBParaSite" id="L893_g23287.t1"/>
    </source>
</evidence>
<dbReference type="WBParaSite" id="L893_g23287.t1">
    <property type="protein sequence ID" value="L893_g23287.t1"/>
    <property type="gene ID" value="L893_g23287"/>
</dbReference>
<keyword evidence="2" id="KW-1185">Reference proteome</keyword>
<feature type="region of interest" description="Disordered" evidence="1">
    <location>
        <begin position="36"/>
        <end position="76"/>
    </location>
</feature>
<proteinExistence type="predicted"/>
<accession>A0A1I7Z628</accession>
<feature type="compositionally biased region" description="Polar residues" evidence="1">
    <location>
        <begin position="36"/>
        <end position="56"/>
    </location>
</feature>
<feature type="region of interest" description="Disordered" evidence="1">
    <location>
        <begin position="108"/>
        <end position="141"/>
    </location>
</feature>
<reference evidence="3" key="1">
    <citation type="submission" date="2016-11" db="UniProtKB">
        <authorList>
            <consortium name="WormBaseParasite"/>
        </authorList>
    </citation>
    <scope>IDENTIFICATION</scope>
</reference>
<dbReference type="Proteomes" id="UP000095287">
    <property type="component" value="Unplaced"/>
</dbReference>
<evidence type="ECO:0000256" key="1">
    <source>
        <dbReference type="SAM" id="MobiDB-lite"/>
    </source>
</evidence>
<name>A0A1I7Z628_9BILA</name>
<organism evidence="2 3">
    <name type="scientific">Steinernema glaseri</name>
    <dbReference type="NCBI Taxonomy" id="37863"/>
    <lineage>
        <taxon>Eukaryota</taxon>
        <taxon>Metazoa</taxon>
        <taxon>Ecdysozoa</taxon>
        <taxon>Nematoda</taxon>
        <taxon>Chromadorea</taxon>
        <taxon>Rhabditida</taxon>
        <taxon>Tylenchina</taxon>
        <taxon>Panagrolaimomorpha</taxon>
        <taxon>Strongyloidoidea</taxon>
        <taxon>Steinernematidae</taxon>
        <taxon>Steinernema</taxon>
    </lineage>
</organism>
<sequence>MYRTTLFGTLSIYHTRPLNPKGAPETHLKPLTRSLEINSPKTRTTFSSRTQITSPVDTGCDEERKHRKASSPTSEWECPPLLGAVMAMGMGPRVREDTVCRRVPKPPLHVAKPTICTDHGGANPVTPQDTEDNGRIRKRRR</sequence>
<dbReference type="AlphaFoldDB" id="A0A1I7Z628"/>
<protein>
    <submittedName>
        <fullName evidence="3">Uncharacterized protein</fullName>
    </submittedName>
</protein>